<proteinExistence type="predicted"/>
<organism evidence="2">
    <name type="scientific">Phytophthora nicotianae</name>
    <name type="common">Potato buckeye rot agent</name>
    <name type="synonym">Phytophthora parasitica</name>
    <dbReference type="NCBI Taxonomy" id="4792"/>
    <lineage>
        <taxon>Eukaryota</taxon>
        <taxon>Sar</taxon>
        <taxon>Stramenopiles</taxon>
        <taxon>Oomycota</taxon>
        <taxon>Peronosporomycetes</taxon>
        <taxon>Peronosporales</taxon>
        <taxon>Peronosporaceae</taxon>
        <taxon>Phytophthora</taxon>
    </lineage>
</organism>
<evidence type="ECO:0000313" key="2">
    <source>
        <dbReference type="EMBL" id="ETM52815.1"/>
    </source>
</evidence>
<evidence type="ECO:0000256" key="1">
    <source>
        <dbReference type="SAM" id="MobiDB-lite"/>
    </source>
</evidence>
<dbReference type="Proteomes" id="UP000054532">
    <property type="component" value="Unassembled WGS sequence"/>
</dbReference>
<reference evidence="2" key="1">
    <citation type="submission" date="2013-11" db="EMBL/GenBank/DDBJ databases">
        <title>The Genome Sequence of Phytophthora parasitica IAC_01/95.</title>
        <authorList>
            <consortium name="The Broad Institute Genomics Platform"/>
            <person name="Russ C."/>
            <person name="Tyler B."/>
            <person name="Panabieres F."/>
            <person name="Shan W."/>
            <person name="Tripathy S."/>
            <person name="Grunwald N."/>
            <person name="Machado M."/>
            <person name="Johnson C.S."/>
            <person name="Arredondo F."/>
            <person name="Hong C."/>
            <person name="Coffey M."/>
            <person name="Young S.K."/>
            <person name="Zeng Q."/>
            <person name="Gargeya S."/>
            <person name="Fitzgerald M."/>
            <person name="Abouelleil A."/>
            <person name="Alvarado L."/>
            <person name="Chapman S.B."/>
            <person name="Gainer-Dewar J."/>
            <person name="Goldberg J."/>
            <person name="Griggs A."/>
            <person name="Gujja S."/>
            <person name="Hansen M."/>
            <person name="Howarth C."/>
            <person name="Imamovic A."/>
            <person name="Ireland A."/>
            <person name="Larimer J."/>
            <person name="McCowan C."/>
            <person name="Murphy C."/>
            <person name="Pearson M."/>
            <person name="Poon T.W."/>
            <person name="Priest M."/>
            <person name="Roberts A."/>
            <person name="Saif S."/>
            <person name="Shea T."/>
            <person name="Sykes S."/>
            <person name="Wortman J."/>
            <person name="Nusbaum C."/>
            <person name="Birren B."/>
        </authorList>
    </citation>
    <scope>NUCLEOTIDE SEQUENCE [LARGE SCALE GENOMIC DNA]</scope>
    <source>
        <strain evidence="2">IAC_01/95</strain>
    </source>
</reference>
<gene>
    <name evidence="2" type="ORF">L914_03619</name>
</gene>
<sequence length="106" mass="11829">MSRQDETRPRPHFSSSPLEEREPPKSTGTQGEALSNPTVIGVPPPLVGKYWAPLCDVPTRERVSSTGAGEAARDFHIHVLRDGAQCQLLWILRGLQRYTNLSSQFF</sequence>
<accession>W2NWG0</accession>
<protein>
    <submittedName>
        <fullName evidence="2">Uncharacterized protein</fullName>
    </submittedName>
</protein>
<dbReference type="EMBL" id="KI691500">
    <property type="protein sequence ID" value="ETM52815.1"/>
    <property type="molecule type" value="Genomic_DNA"/>
</dbReference>
<feature type="compositionally biased region" description="Polar residues" evidence="1">
    <location>
        <begin position="26"/>
        <end position="38"/>
    </location>
</feature>
<dbReference type="AlphaFoldDB" id="W2NWG0"/>
<name>W2NWG0_PHYNI</name>
<feature type="region of interest" description="Disordered" evidence="1">
    <location>
        <begin position="1"/>
        <end position="40"/>
    </location>
</feature>